<dbReference type="SUPFAM" id="SSF53850">
    <property type="entry name" value="Periplasmic binding protein-like II"/>
    <property type="match status" value="1"/>
</dbReference>
<keyword evidence="4" id="KW-0804">Transcription</keyword>
<evidence type="ECO:0000256" key="4">
    <source>
        <dbReference type="ARBA" id="ARBA00023163"/>
    </source>
</evidence>
<dbReference type="InterPro" id="IPR005119">
    <property type="entry name" value="LysR_subst-bd"/>
</dbReference>
<dbReference type="CDD" id="cd08442">
    <property type="entry name" value="PBP2_YofA_SoxR_like"/>
    <property type="match status" value="1"/>
</dbReference>
<dbReference type="Gene3D" id="3.40.190.290">
    <property type="match status" value="1"/>
</dbReference>
<evidence type="ECO:0000256" key="2">
    <source>
        <dbReference type="ARBA" id="ARBA00023015"/>
    </source>
</evidence>
<dbReference type="SUPFAM" id="SSF46785">
    <property type="entry name" value="Winged helix' DNA-binding domain"/>
    <property type="match status" value="1"/>
</dbReference>
<dbReference type="PROSITE" id="PS50931">
    <property type="entry name" value="HTH_LYSR"/>
    <property type="match status" value="1"/>
</dbReference>
<protein>
    <submittedName>
        <fullName evidence="6">LysR family transcriptional regulator</fullName>
    </submittedName>
</protein>
<dbReference type="PANTHER" id="PTHR30126:SF40">
    <property type="entry name" value="HTH-TYPE TRANSCRIPTIONAL REGULATOR GLTR"/>
    <property type="match status" value="1"/>
</dbReference>
<comment type="similarity">
    <text evidence="1">Belongs to the LysR transcriptional regulatory family.</text>
</comment>
<dbReference type="InterPro" id="IPR036388">
    <property type="entry name" value="WH-like_DNA-bd_sf"/>
</dbReference>
<dbReference type="Gene3D" id="1.10.10.10">
    <property type="entry name" value="Winged helix-like DNA-binding domain superfamily/Winged helix DNA-binding domain"/>
    <property type="match status" value="1"/>
</dbReference>
<dbReference type="Proteomes" id="UP001352263">
    <property type="component" value="Unassembled WGS sequence"/>
</dbReference>
<dbReference type="InterPro" id="IPR036390">
    <property type="entry name" value="WH_DNA-bd_sf"/>
</dbReference>
<evidence type="ECO:0000256" key="3">
    <source>
        <dbReference type="ARBA" id="ARBA00023125"/>
    </source>
</evidence>
<evidence type="ECO:0000259" key="5">
    <source>
        <dbReference type="PROSITE" id="PS50931"/>
    </source>
</evidence>
<dbReference type="RefSeq" id="WP_326505225.1">
    <property type="nucleotide sequence ID" value="NZ_JAWIIV010000003.1"/>
</dbReference>
<comment type="caution">
    <text evidence="6">The sequence shown here is derived from an EMBL/GenBank/DDBJ whole genome shotgun (WGS) entry which is preliminary data.</text>
</comment>
<feature type="domain" description="HTH lysR-type" evidence="5">
    <location>
        <begin position="4"/>
        <end position="61"/>
    </location>
</feature>
<proteinExistence type="inferred from homology"/>
<evidence type="ECO:0000313" key="6">
    <source>
        <dbReference type="EMBL" id="MEC4718489.1"/>
    </source>
</evidence>
<sequence length="303" mass="33101">MRNIDLESLHIFKAVVDHGGITRAAAQLNRVQSNITTRIKNLEERLGVQLFQRRAGKLVLSAEGSVLLAYAEQLLRLSTEAENALRSGTPRGTLRIGTMESTAAARLPPLLAQYHRSYPDVQIELATGTSGGLVERVHRFEVEAAFVAEPFQAADLDMIEVFTEELVLIAARHAPRIESAKDVQKRTLIAFSSGCSYRRILEEWLGMSSVMPARVLELASYHAIVACVAAGSGIAIVPRSVLGVVRADEDVAVFALPPTVARARTCLVWRRGHQSVALEAMKQLLLDRKNAAESAQVEMRSAA</sequence>
<keyword evidence="3" id="KW-0238">DNA-binding</keyword>
<dbReference type="Pfam" id="PF00126">
    <property type="entry name" value="HTH_1"/>
    <property type="match status" value="1"/>
</dbReference>
<organism evidence="6 7">
    <name type="scientific">Noviherbaspirillum album</name>
    <dbReference type="NCBI Taxonomy" id="3080276"/>
    <lineage>
        <taxon>Bacteria</taxon>
        <taxon>Pseudomonadati</taxon>
        <taxon>Pseudomonadota</taxon>
        <taxon>Betaproteobacteria</taxon>
        <taxon>Burkholderiales</taxon>
        <taxon>Oxalobacteraceae</taxon>
        <taxon>Noviherbaspirillum</taxon>
    </lineage>
</organism>
<keyword evidence="2" id="KW-0805">Transcription regulation</keyword>
<dbReference type="PRINTS" id="PR00039">
    <property type="entry name" value="HTHLYSR"/>
</dbReference>
<evidence type="ECO:0000313" key="7">
    <source>
        <dbReference type="Proteomes" id="UP001352263"/>
    </source>
</evidence>
<dbReference type="EMBL" id="JAWIIV010000003">
    <property type="protein sequence ID" value="MEC4718489.1"/>
    <property type="molecule type" value="Genomic_DNA"/>
</dbReference>
<dbReference type="PANTHER" id="PTHR30126">
    <property type="entry name" value="HTH-TYPE TRANSCRIPTIONAL REGULATOR"/>
    <property type="match status" value="1"/>
</dbReference>
<evidence type="ECO:0000256" key="1">
    <source>
        <dbReference type="ARBA" id="ARBA00009437"/>
    </source>
</evidence>
<dbReference type="Pfam" id="PF03466">
    <property type="entry name" value="LysR_substrate"/>
    <property type="match status" value="1"/>
</dbReference>
<name>A0ABU6J4E8_9BURK</name>
<gene>
    <name evidence="6" type="ORF">RY831_04980</name>
</gene>
<reference evidence="6 7" key="1">
    <citation type="submission" date="2023-10" db="EMBL/GenBank/DDBJ databases">
        <title>Noviherbaspirillum sp. CPCC 100848 genome assembly.</title>
        <authorList>
            <person name="Li X.Y."/>
            <person name="Fang X.M."/>
        </authorList>
    </citation>
    <scope>NUCLEOTIDE SEQUENCE [LARGE SCALE GENOMIC DNA]</scope>
    <source>
        <strain evidence="6 7">CPCC 100848</strain>
    </source>
</reference>
<keyword evidence="7" id="KW-1185">Reference proteome</keyword>
<accession>A0ABU6J4E8</accession>
<dbReference type="InterPro" id="IPR000847">
    <property type="entry name" value="LysR_HTH_N"/>
</dbReference>